<sequence>MKKIILFLLTLVTCAAVSGAAADDLKDNSLQIDDSRLEKKEGLKFGLQSEQTKELFNEATQKRLQDMQQHQEEQLITERGQLFSAIQRPVKKSSEEQLFQPNAQKTIKFQTNIGHVEKGGLNDFLPEIFYVVLIFLLFGATAVMSYRVMVEGMD</sequence>
<dbReference type="PATRIC" id="fig|1303.44.peg.1922"/>
<feature type="chain" id="PRO_5010404633" evidence="2">
    <location>
        <begin position="23"/>
        <end position="154"/>
    </location>
</feature>
<evidence type="ECO:0000256" key="2">
    <source>
        <dbReference type="SAM" id="SignalP"/>
    </source>
</evidence>
<reference evidence="3 7" key="1">
    <citation type="submission" date="2014-05" db="EMBL/GenBank/DDBJ databases">
        <authorList>
            <person name="Daugherty S.C."/>
            <person name="Tallon L.J."/>
            <person name="Sadzewicz L."/>
            <person name="Kilian M."/>
            <person name="Tettelin H."/>
        </authorList>
    </citation>
    <scope>NUCLEOTIDE SEQUENCE [LARGE SCALE GENOMIC DNA]</scope>
    <source>
        <strain evidence="3 7">SK143</strain>
    </source>
</reference>
<comment type="caution">
    <text evidence="3">The sequence shown here is derived from an EMBL/GenBank/DDBJ whole genome shotgun (WGS) entry which is preliminary data.</text>
</comment>
<dbReference type="EMBL" id="RJNP01000004">
    <property type="protein sequence ID" value="RSI72842.1"/>
    <property type="molecule type" value="Genomic_DNA"/>
</dbReference>
<proteinExistence type="predicted"/>
<dbReference type="EMBL" id="JPGB01000007">
    <property type="protein sequence ID" value="KEQ49337.1"/>
    <property type="molecule type" value="Genomic_DNA"/>
</dbReference>
<evidence type="ECO:0000313" key="4">
    <source>
        <dbReference type="EMBL" id="MDO6348160.1"/>
    </source>
</evidence>
<reference evidence="8 9" key="2">
    <citation type="submission" date="2018-11" db="EMBL/GenBank/DDBJ databases">
        <title>Species Designations Belie Phenotypic and Genotypic Heterogeneity in Oral Streptococci.</title>
        <authorList>
            <person name="Velsko I."/>
        </authorList>
    </citation>
    <scope>NUCLEOTIDE SEQUENCE [LARGE SCALE GENOMIC DNA]</scope>
    <source>
        <strain evidence="5 8">BCC11</strain>
        <strain evidence="6 9">BCC19</strain>
    </source>
</reference>
<dbReference type="EMBL" id="RJNO01000031">
    <property type="protein sequence ID" value="RSI74012.1"/>
    <property type="molecule type" value="Genomic_DNA"/>
</dbReference>
<evidence type="ECO:0000313" key="9">
    <source>
        <dbReference type="Proteomes" id="UP000281197"/>
    </source>
</evidence>
<protein>
    <submittedName>
        <fullName evidence="3">Type VII secretion protein EssA</fullName>
    </submittedName>
</protein>
<dbReference type="NCBIfam" id="TIGR03927">
    <property type="entry name" value="T7SS_EssA_Firm"/>
    <property type="match status" value="1"/>
</dbReference>
<name>A0A081R2B4_STROR</name>
<gene>
    <name evidence="3" type="primary">essA</name>
    <name evidence="5" type="ORF">D8857_03970</name>
    <name evidence="6" type="ORF">D8858_09095</name>
    <name evidence="4" type="ORF">Q4441_06120</name>
    <name evidence="3" type="ORF">SK143_2013</name>
</gene>
<reference evidence="4" key="3">
    <citation type="submission" date="2023-07" db="EMBL/GenBank/DDBJ databases">
        <title>Whole Genome Sequencing of Colonoscopy isolates.</title>
        <authorList>
            <person name="Surve S.V."/>
            <person name="Valls R.A."/>
            <person name="Barrak K.E."/>
            <person name="Gardner T.B."/>
            <person name="O'Toole G.A."/>
        </authorList>
    </citation>
    <scope>NUCLEOTIDE SEQUENCE</scope>
    <source>
        <strain evidence="4">GP0012</strain>
    </source>
</reference>
<evidence type="ECO:0000313" key="7">
    <source>
        <dbReference type="Proteomes" id="UP000028098"/>
    </source>
</evidence>
<keyword evidence="1" id="KW-1133">Transmembrane helix</keyword>
<dbReference type="Proteomes" id="UP000281197">
    <property type="component" value="Unassembled WGS sequence"/>
</dbReference>
<dbReference type="Proteomes" id="UP000028098">
    <property type="component" value="Unassembled WGS sequence"/>
</dbReference>
<dbReference type="AlphaFoldDB" id="A0A081R2B4"/>
<evidence type="ECO:0000313" key="8">
    <source>
        <dbReference type="Proteomes" id="UP000269984"/>
    </source>
</evidence>
<evidence type="ECO:0000313" key="5">
    <source>
        <dbReference type="EMBL" id="RSI72842.1"/>
    </source>
</evidence>
<evidence type="ECO:0000256" key="1">
    <source>
        <dbReference type="SAM" id="Phobius"/>
    </source>
</evidence>
<organism evidence="3 7">
    <name type="scientific">Streptococcus oralis</name>
    <dbReference type="NCBI Taxonomy" id="1303"/>
    <lineage>
        <taxon>Bacteria</taxon>
        <taxon>Bacillati</taxon>
        <taxon>Bacillota</taxon>
        <taxon>Bacilli</taxon>
        <taxon>Lactobacillales</taxon>
        <taxon>Streptococcaceae</taxon>
        <taxon>Streptococcus</taxon>
    </lineage>
</organism>
<evidence type="ECO:0000313" key="3">
    <source>
        <dbReference type="EMBL" id="KEQ49337.1"/>
    </source>
</evidence>
<keyword evidence="2" id="KW-0732">Signal</keyword>
<feature type="transmembrane region" description="Helical" evidence="1">
    <location>
        <begin position="128"/>
        <end position="149"/>
    </location>
</feature>
<dbReference type="RefSeq" id="WP_000720508.1">
    <property type="nucleotide sequence ID" value="NZ_CP029257.1"/>
</dbReference>
<accession>A0A081R2B4</accession>
<dbReference type="InterPro" id="IPR018920">
    <property type="entry name" value="EssA/YueC"/>
</dbReference>
<dbReference type="EMBL" id="JAUONQ010000005">
    <property type="protein sequence ID" value="MDO6348160.1"/>
    <property type="molecule type" value="Genomic_DNA"/>
</dbReference>
<keyword evidence="1" id="KW-0812">Transmembrane</keyword>
<dbReference type="Proteomes" id="UP001170022">
    <property type="component" value="Unassembled WGS sequence"/>
</dbReference>
<dbReference type="Proteomes" id="UP000269984">
    <property type="component" value="Unassembled WGS sequence"/>
</dbReference>
<evidence type="ECO:0000313" key="6">
    <source>
        <dbReference type="EMBL" id="RSI74012.1"/>
    </source>
</evidence>
<feature type="signal peptide" evidence="2">
    <location>
        <begin position="1"/>
        <end position="22"/>
    </location>
</feature>
<keyword evidence="1" id="KW-0472">Membrane</keyword>